<dbReference type="InterPro" id="IPR052173">
    <property type="entry name" value="Beta-lactam_resp_regulator"/>
</dbReference>
<dbReference type="AlphaFoldDB" id="A0A8J3AAR9"/>
<evidence type="ECO:0000313" key="7">
    <source>
        <dbReference type="Proteomes" id="UP000818603"/>
    </source>
</evidence>
<keyword evidence="2" id="KW-0472">Membrane</keyword>
<accession>A0A8J3AAR9</accession>
<dbReference type="Pfam" id="PF05569">
    <property type="entry name" value="Peptidase_M56"/>
    <property type="match status" value="1"/>
</dbReference>
<feature type="region of interest" description="Disordered" evidence="1">
    <location>
        <begin position="422"/>
        <end position="449"/>
    </location>
</feature>
<evidence type="ECO:0000313" key="6">
    <source>
        <dbReference type="Proteomes" id="UP000621856"/>
    </source>
</evidence>
<dbReference type="Proteomes" id="UP000621856">
    <property type="component" value="Unassembled WGS sequence"/>
</dbReference>
<evidence type="ECO:0000259" key="3">
    <source>
        <dbReference type="Pfam" id="PF05569"/>
    </source>
</evidence>
<reference evidence="5 7" key="2">
    <citation type="submission" date="2020-02" db="EMBL/GenBank/DDBJ databases">
        <title>Genome sequence of Parvularcula flava strain NH6-79.</title>
        <authorList>
            <person name="Abdul Karim M.H."/>
            <person name="Lam M.Q."/>
            <person name="Chen S.J."/>
            <person name="Yahya A."/>
            <person name="Shahir S."/>
            <person name="Shamsir M.S."/>
            <person name="Chong C.S."/>
        </authorList>
    </citation>
    <scope>NUCLEOTIDE SEQUENCE [LARGE SCALE GENOMIC DNA]</scope>
    <source>
        <strain evidence="5 7">NH6-79</strain>
    </source>
</reference>
<dbReference type="CDD" id="cd07341">
    <property type="entry name" value="M56_BlaR1_MecR1_like"/>
    <property type="match status" value="1"/>
</dbReference>
<dbReference type="PANTHER" id="PTHR34978">
    <property type="entry name" value="POSSIBLE SENSOR-TRANSDUCER PROTEIN BLAR"/>
    <property type="match status" value="1"/>
</dbReference>
<keyword evidence="2" id="KW-0812">Transmembrane</keyword>
<organism evidence="4 6">
    <name type="scientific">Aquisalinus luteolus</name>
    <dbReference type="NCBI Taxonomy" id="1566827"/>
    <lineage>
        <taxon>Bacteria</taxon>
        <taxon>Pseudomonadati</taxon>
        <taxon>Pseudomonadota</taxon>
        <taxon>Alphaproteobacteria</taxon>
        <taxon>Parvularculales</taxon>
        <taxon>Parvularculaceae</taxon>
        <taxon>Aquisalinus</taxon>
    </lineage>
</organism>
<comment type="caution">
    <text evidence="4">The sequence shown here is derived from an EMBL/GenBank/DDBJ whole genome shotgun (WGS) entry which is preliminary data.</text>
</comment>
<keyword evidence="2" id="KW-1133">Transmembrane helix</keyword>
<dbReference type="EMBL" id="BMGZ01000004">
    <property type="protein sequence ID" value="GGI01283.1"/>
    <property type="molecule type" value="Genomic_DNA"/>
</dbReference>
<dbReference type="RefSeq" id="WP_155142154.1">
    <property type="nucleotide sequence ID" value="NZ_BMGZ01000004.1"/>
</dbReference>
<proteinExistence type="predicted"/>
<reference evidence="4" key="3">
    <citation type="submission" date="2020-09" db="EMBL/GenBank/DDBJ databases">
        <authorList>
            <person name="Sun Q."/>
            <person name="Zhou Y."/>
        </authorList>
    </citation>
    <scope>NUCLEOTIDE SEQUENCE</scope>
    <source>
        <strain evidence="4">CGMCC 1.14984</strain>
    </source>
</reference>
<keyword evidence="7" id="KW-1185">Reference proteome</keyword>
<protein>
    <submittedName>
        <fullName evidence="5">M56 family metallopeptidase</fullName>
    </submittedName>
</protein>
<evidence type="ECO:0000256" key="1">
    <source>
        <dbReference type="SAM" id="MobiDB-lite"/>
    </source>
</evidence>
<dbReference type="InterPro" id="IPR008756">
    <property type="entry name" value="Peptidase_M56"/>
</dbReference>
<dbReference type="Proteomes" id="UP000818603">
    <property type="component" value="Unassembled WGS sequence"/>
</dbReference>
<reference evidence="4" key="1">
    <citation type="journal article" date="2014" name="Int. J. Syst. Evol. Microbiol.">
        <title>Complete genome sequence of Corynebacterium casei LMG S-19264T (=DSM 44701T), isolated from a smear-ripened cheese.</title>
        <authorList>
            <consortium name="US DOE Joint Genome Institute (JGI-PGF)"/>
            <person name="Walter F."/>
            <person name="Albersmeier A."/>
            <person name="Kalinowski J."/>
            <person name="Ruckert C."/>
        </authorList>
    </citation>
    <scope>NUCLEOTIDE SEQUENCE</scope>
    <source>
        <strain evidence="4">CGMCC 1.14984</strain>
    </source>
</reference>
<dbReference type="EMBL" id="VCJR02000004">
    <property type="protein sequence ID" value="NHK29271.1"/>
    <property type="molecule type" value="Genomic_DNA"/>
</dbReference>
<feature type="transmembrane region" description="Helical" evidence="2">
    <location>
        <begin position="324"/>
        <end position="342"/>
    </location>
</feature>
<dbReference type="PANTHER" id="PTHR34978:SF3">
    <property type="entry name" value="SLR0241 PROTEIN"/>
    <property type="match status" value="1"/>
</dbReference>
<feature type="transmembrane region" description="Helical" evidence="2">
    <location>
        <begin position="42"/>
        <end position="60"/>
    </location>
</feature>
<sequence length="565" mass="62276">MDLPGLFTEIALRHLWQGLLIIGVVSLLLAGRRFWSAEHRSWLWTAGLVLSAALPVATLIDLPKIEFGGTAEAGATMAVPAAAPVIYPAQENFFTPLAGIIEMLPLPLILAALVSIWIGVSVWKIFRIVSAARQTHDLVQRLKPCPLSTDMLPREWPEEIEVMQADGVKTPMAIGLMNYRVILPESLVASLPTHQIRHVLSHELAHIRRGDLQFALIQRLIEAVFWWSPLTSFIGSRLREEREMACDDRAVAMNGCSRQYASALLESVTLLVADKRKHGHQHGHGCSDMLALSAFDHHSRGAFRARIRRLIGQGYRARVDMGRVQIAGFSLVGAAVLGLFVFTPRGVLDSGLDIAAKRPYLTAGMDTILDEGYASRDATLQALLTELQSADPRAVRIEMVPAVSEARLPKLAIASASRHETRSVLRNASSKHAEEQCEEDQHHDHDHDTDFHMDMNADHDIDVDVDVDVNTITAMAGAAMIEIEKMELISDVVNPSPDMTTEVIIITREGNSRKVVKQVIRHRDAQSLSIASRDGRTLTMTLQEGEDGTYAYQMSGGVGEIVTVH</sequence>
<feature type="domain" description="Peptidase M56" evidence="3">
    <location>
        <begin position="21"/>
        <end position="272"/>
    </location>
</feature>
<name>A0A8J3AAR9_9PROT</name>
<gene>
    <name evidence="5" type="ORF">FF098_015235</name>
    <name evidence="4" type="ORF">GCM10011355_31560</name>
</gene>
<evidence type="ECO:0000256" key="2">
    <source>
        <dbReference type="SAM" id="Phobius"/>
    </source>
</evidence>
<feature type="transmembrane region" description="Helical" evidence="2">
    <location>
        <begin position="104"/>
        <end position="126"/>
    </location>
</feature>
<evidence type="ECO:0000313" key="4">
    <source>
        <dbReference type="EMBL" id="GGI01283.1"/>
    </source>
</evidence>
<feature type="transmembrane region" description="Helical" evidence="2">
    <location>
        <begin position="12"/>
        <end position="30"/>
    </location>
</feature>
<feature type="compositionally biased region" description="Basic and acidic residues" evidence="1">
    <location>
        <begin position="431"/>
        <end position="449"/>
    </location>
</feature>
<evidence type="ECO:0000313" key="5">
    <source>
        <dbReference type="EMBL" id="NHK29271.1"/>
    </source>
</evidence>